<evidence type="ECO:0000256" key="1">
    <source>
        <dbReference type="SAM" id="SignalP"/>
    </source>
</evidence>
<dbReference type="AlphaFoldDB" id="A0A4R1S590"/>
<feature type="signal peptide" evidence="1">
    <location>
        <begin position="1"/>
        <end position="20"/>
    </location>
</feature>
<proteinExistence type="predicted"/>
<keyword evidence="1" id="KW-0732">Signal</keyword>
<dbReference type="RefSeq" id="WP_132013173.1">
    <property type="nucleotide sequence ID" value="NZ_SLUN01000004.1"/>
</dbReference>
<reference evidence="2 3" key="1">
    <citation type="submission" date="2019-03" db="EMBL/GenBank/DDBJ databases">
        <title>Genomic Encyclopedia of Type Strains, Phase IV (KMG-IV): sequencing the most valuable type-strain genomes for metagenomic binning, comparative biology and taxonomic classification.</title>
        <authorList>
            <person name="Goeker M."/>
        </authorList>
    </citation>
    <scope>NUCLEOTIDE SEQUENCE [LARGE SCALE GENOMIC DNA]</scope>
    <source>
        <strain evidence="2 3">LX-B</strain>
    </source>
</reference>
<gene>
    <name evidence="2" type="ORF">EDC14_1004122</name>
</gene>
<feature type="chain" id="PRO_5038967777" evidence="1">
    <location>
        <begin position="21"/>
        <end position="258"/>
    </location>
</feature>
<evidence type="ECO:0000313" key="3">
    <source>
        <dbReference type="Proteomes" id="UP000295008"/>
    </source>
</evidence>
<dbReference type="Proteomes" id="UP000295008">
    <property type="component" value="Unassembled WGS sequence"/>
</dbReference>
<sequence length="258" mass="29813">MKKLFVGLFILICFSFNVFAEGNYDSQPFNNHVEKLPPNYLGHDIIKLYDDLNKQFPKKDEFETSAAYIKRLQAANYNNLYAFNIENESSEYNADLQRFETKILVSSAMDLDDSSIERFPVITTRTIHRETTTYTASNAYGASVQVKKYSGKEYGIGLTNKNDLKMEKYDSYFRTSFQVAPEKARTLKTNLGILLLCKLNIAGQGPSYVFRSFFYGKPTIDKPTEFSYSQCFIFAEVHEIWIYNFATGEIFKKIILKK</sequence>
<protein>
    <submittedName>
        <fullName evidence="2">Uncharacterized protein</fullName>
    </submittedName>
</protein>
<organism evidence="2 3">
    <name type="scientific">Hydrogenispora ethanolica</name>
    <dbReference type="NCBI Taxonomy" id="1082276"/>
    <lineage>
        <taxon>Bacteria</taxon>
        <taxon>Bacillati</taxon>
        <taxon>Bacillota</taxon>
        <taxon>Hydrogenispora</taxon>
    </lineage>
</organism>
<comment type="caution">
    <text evidence="2">The sequence shown here is derived from an EMBL/GenBank/DDBJ whole genome shotgun (WGS) entry which is preliminary data.</text>
</comment>
<accession>A0A4R1S590</accession>
<dbReference type="EMBL" id="SLUN01000004">
    <property type="protein sequence ID" value="TCL74184.1"/>
    <property type="molecule type" value="Genomic_DNA"/>
</dbReference>
<evidence type="ECO:0000313" key="2">
    <source>
        <dbReference type="EMBL" id="TCL74184.1"/>
    </source>
</evidence>
<keyword evidence="3" id="KW-1185">Reference proteome</keyword>
<name>A0A4R1S590_HYDET</name>